<dbReference type="GO" id="GO:0005525">
    <property type="term" value="F:GTP binding"/>
    <property type="evidence" value="ECO:0007669"/>
    <property type="project" value="UniProtKB-KW"/>
</dbReference>
<evidence type="ECO:0000256" key="1">
    <source>
        <dbReference type="ARBA" id="ARBA00007249"/>
    </source>
</evidence>
<evidence type="ECO:0000256" key="3">
    <source>
        <dbReference type="ARBA" id="ARBA00023134"/>
    </source>
</evidence>
<dbReference type="InterPro" id="IPR027417">
    <property type="entry name" value="P-loop_NTPase"/>
</dbReference>
<dbReference type="SUPFAM" id="SSF52540">
    <property type="entry name" value="P-loop containing nucleoside triphosphate hydrolases"/>
    <property type="match status" value="1"/>
</dbReference>
<evidence type="ECO:0000313" key="6">
    <source>
        <dbReference type="Proteomes" id="UP000008312"/>
    </source>
</evidence>
<proteinExistence type="inferred from homology"/>
<keyword evidence="2" id="KW-0547">Nucleotide-binding</keyword>
<dbReference type="Gene3D" id="3.40.50.300">
    <property type="entry name" value="P-loop containing nucleotide triphosphate hydrolases"/>
    <property type="match status" value="1"/>
</dbReference>
<dbReference type="Pfam" id="PF00009">
    <property type="entry name" value="GTP_EFTU"/>
    <property type="match status" value="1"/>
</dbReference>
<dbReference type="GeneID" id="24919992"/>
<organism evidence="5">
    <name type="scientific">Blastocystis hominis</name>
    <dbReference type="NCBI Taxonomy" id="12968"/>
    <lineage>
        <taxon>Eukaryota</taxon>
        <taxon>Sar</taxon>
        <taxon>Stramenopiles</taxon>
        <taxon>Bigyra</taxon>
        <taxon>Opalozoa</taxon>
        <taxon>Opalinata</taxon>
        <taxon>Blastocystidae</taxon>
        <taxon>Blastocystis</taxon>
    </lineage>
</organism>
<reference evidence="5" key="1">
    <citation type="submission" date="2010-02" db="EMBL/GenBank/DDBJ databases">
        <title>Sequencing and annotation of the Blastocystis hominis genome.</title>
        <authorList>
            <person name="Wincker P."/>
        </authorList>
    </citation>
    <scope>NUCLEOTIDE SEQUENCE</scope>
    <source>
        <strain evidence="5">Singapore isolate B</strain>
    </source>
</reference>
<dbReference type="RefSeq" id="XP_012896829.1">
    <property type="nucleotide sequence ID" value="XM_013041375.1"/>
</dbReference>
<protein>
    <submittedName>
        <fullName evidence="5">Translation elongation factor EF1A</fullName>
    </submittedName>
</protein>
<keyword evidence="6" id="KW-1185">Reference proteome</keyword>
<accession>D8M358</accession>
<evidence type="ECO:0000259" key="4">
    <source>
        <dbReference type="PROSITE" id="PS51722"/>
    </source>
</evidence>
<dbReference type="InterPro" id="IPR009001">
    <property type="entry name" value="Transl_elong_EF1A/Init_IF2_C"/>
</dbReference>
<dbReference type="OrthoDB" id="342024at2759"/>
<dbReference type="InterPro" id="IPR050100">
    <property type="entry name" value="TRAFAC_GTPase_members"/>
</dbReference>
<dbReference type="Pfam" id="PF22594">
    <property type="entry name" value="GTP-eEF1A_C"/>
    <property type="match status" value="1"/>
</dbReference>
<dbReference type="EMBL" id="FN668650">
    <property type="protein sequence ID" value="CBK22781.2"/>
    <property type="molecule type" value="Genomic_DNA"/>
</dbReference>
<dbReference type="InterPro" id="IPR054696">
    <property type="entry name" value="GTP-eEF1A_C"/>
</dbReference>
<dbReference type="PANTHER" id="PTHR23115">
    <property type="entry name" value="TRANSLATION FACTOR"/>
    <property type="match status" value="1"/>
</dbReference>
<dbReference type="SUPFAM" id="SSF50447">
    <property type="entry name" value="Translation proteins"/>
    <property type="match status" value="1"/>
</dbReference>
<dbReference type="InterPro" id="IPR009000">
    <property type="entry name" value="Transl_B-barrel_sf"/>
</dbReference>
<dbReference type="PRINTS" id="PR00315">
    <property type="entry name" value="ELONGATNFCT"/>
</dbReference>
<dbReference type="SUPFAM" id="SSF50465">
    <property type="entry name" value="EF-Tu/eEF-1alpha/eIF2-gamma C-terminal domain"/>
    <property type="match status" value="1"/>
</dbReference>
<dbReference type="InterPro" id="IPR000795">
    <property type="entry name" value="T_Tr_GTP-bd_dom"/>
</dbReference>
<comment type="similarity">
    <text evidence="1">Belongs to the TRAFAC class translation factor GTPase superfamily. Classic translation factor GTPase family. EF-Tu/EF-1A subfamily.</text>
</comment>
<gene>
    <name evidence="5" type="ORF">GSBLH_T00002854001</name>
</gene>
<keyword evidence="5" id="KW-0251">Elongation factor</keyword>
<evidence type="ECO:0000256" key="2">
    <source>
        <dbReference type="ARBA" id="ARBA00022741"/>
    </source>
</evidence>
<name>D8M358_BLAHO</name>
<dbReference type="GO" id="GO:0003924">
    <property type="term" value="F:GTPase activity"/>
    <property type="evidence" value="ECO:0007669"/>
    <property type="project" value="InterPro"/>
</dbReference>
<dbReference type="GO" id="GO:0003746">
    <property type="term" value="F:translation elongation factor activity"/>
    <property type="evidence" value="ECO:0007669"/>
    <property type="project" value="UniProtKB-KW"/>
</dbReference>
<evidence type="ECO:0000313" key="5">
    <source>
        <dbReference type="EMBL" id="CBK22781.2"/>
    </source>
</evidence>
<sequence length="479" mass="52448">MLHSTLSSQPTKYFFTFRRSSSPPALVEGKETVTVLIAGHVDHGKSTITGHLLVECNVVSEREMRKATKEAKELGKQSFNYAFLMDQNPEERTHGVTIHLGAISLQTEERCVTLLDAPGHRDFVAAMIAGGLRADAGILVISAQKGEFEAGWSTAGITKEHLLIMVGSGIETLAILVNKMDTVHFSKLEARFLEIQNTVIPYLKHLGFKRKNVTFIPTSGLEGVNLSTVDSKKTPWFTGPSLIHFLNSLSRTMVDSDVANTKEVVMTVHDVYRGDMMGDCIAAHVARGFLDSRDLKPLILLPAKLPLTVKSFLVNNHKATVASAGNNVVLITAGIDLASVSRGNVITTTTCPMKPSNRIIAQIFVNKEADMPIMKGLTVLLHLDGNVVSAVIQHVLAQVDFAGNVQKAKPKVVYGGQWASVELALDREVFVADFKSIPAMSRFIMQDKGVTMGIGRVTEVKKSKFHRVWSVCLNKEYDE</sequence>
<dbReference type="OMA" id="VMDNDSF"/>
<dbReference type="InParanoid" id="D8M358"/>
<keyword evidence="5" id="KW-0648">Protein biosynthesis</keyword>
<feature type="domain" description="Tr-type G" evidence="4">
    <location>
        <begin position="30"/>
        <end position="254"/>
    </location>
</feature>
<dbReference type="Proteomes" id="UP000008312">
    <property type="component" value="Unassembled WGS sequence"/>
</dbReference>
<keyword evidence="3" id="KW-0342">GTP-binding</keyword>
<dbReference type="Gene3D" id="2.40.30.10">
    <property type="entry name" value="Translation factors"/>
    <property type="match status" value="2"/>
</dbReference>
<dbReference type="PROSITE" id="PS51722">
    <property type="entry name" value="G_TR_2"/>
    <property type="match status" value="1"/>
</dbReference>
<dbReference type="AlphaFoldDB" id="D8M358"/>